<dbReference type="SUPFAM" id="SSF54593">
    <property type="entry name" value="Glyoxalase/Bleomycin resistance protein/Dihydroxybiphenyl dioxygenase"/>
    <property type="match status" value="1"/>
</dbReference>
<dbReference type="CDD" id="cd06588">
    <property type="entry name" value="PhnB_like"/>
    <property type="match status" value="1"/>
</dbReference>
<evidence type="ECO:0000313" key="3">
    <source>
        <dbReference type="Proteomes" id="UP001223586"/>
    </source>
</evidence>
<gene>
    <name evidence="2" type="ORF">J2S08_000427</name>
</gene>
<proteinExistence type="predicted"/>
<dbReference type="PANTHER" id="PTHR33990:SF1">
    <property type="entry name" value="PROTEIN YJDN"/>
    <property type="match status" value="1"/>
</dbReference>
<feature type="domain" description="PhnB-like" evidence="1">
    <location>
        <begin position="3"/>
        <end position="130"/>
    </location>
</feature>
<protein>
    <submittedName>
        <fullName evidence="2">PhnB protein</fullName>
    </submittedName>
</protein>
<sequence>MKQIVPYLLFDGQAEEALQFYKDTFHGEILAFQKFGEADYPTPKEAKNRVMHARLRSGDFIIYMSDTFPDQPYKQGNAISLAIELENDEEMKEIYNKLKNNGQVFMEMQKTFWGATYAKVQDKFGIVWDLNCQSS</sequence>
<dbReference type="Gene3D" id="3.10.180.10">
    <property type="entry name" value="2,3-Dihydroxybiphenyl 1,2-Dioxygenase, domain 1"/>
    <property type="match status" value="1"/>
</dbReference>
<dbReference type="InterPro" id="IPR028973">
    <property type="entry name" value="PhnB-like"/>
</dbReference>
<dbReference type="Proteomes" id="UP001223586">
    <property type="component" value="Unassembled WGS sequence"/>
</dbReference>
<dbReference type="EMBL" id="JAUSTT010000002">
    <property type="protein sequence ID" value="MDQ0174594.1"/>
    <property type="molecule type" value="Genomic_DNA"/>
</dbReference>
<dbReference type="Pfam" id="PF06983">
    <property type="entry name" value="3-dmu-9_3-mt"/>
    <property type="match status" value="1"/>
</dbReference>
<dbReference type="PANTHER" id="PTHR33990">
    <property type="entry name" value="PROTEIN YJDN-RELATED"/>
    <property type="match status" value="1"/>
</dbReference>
<comment type="caution">
    <text evidence="2">The sequence shown here is derived from an EMBL/GenBank/DDBJ whole genome shotgun (WGS) entry which is preliminary data.</text>
</comment>
<keyword evidence="3" id="KW-1185">Reference proteome</keyword>
<reference evidence="2 3" key="1">
    <citation type="submission" date="2023-07" db="EMBL/GenBank/DDBJ databases">
        <title>Genomic Encyclopedia of Type Strains, Phase IV (KMG-IV): sequencing the most valuable type-strain genomes for metagenomic binning, comparative biology and taxonomic classification.</title>
        <authorList>
            <person name="Goeker M."/>
        </authorList>
    </citation>
    <scope>NUCLEOTIDE SEQUENCE [LARGE SCALE GENOMIC DNA]</scope>
    <source>
        <strain evidence="2 3">DSM 23837</strain>
    </source>
</reference>
<evidence type="ECO:0000259" key="1">
    <source>
        <dbReference type="Pfam" id="PF06983"/>
    </source>
</evidence>
<dbReference type="RefSeq" id="WP_307226203.1">
    <property type="nucleotide sequence ID" value="NZ_JAUSTT010000002.1"/>
</dbReference>
<accession>A0ABT9WMS9</accession>
<name>A0ABT9WMS9_9BACI</name>
<evidence type="ECO:0000313" key="2">
    <source>
        <dbReference type="EMBL" id="MDQ0174594.1"/>
    </source>
</evidence>
<organism evidence="2 3">
    <name type="scientific">Bacillus chungangensis</name>
    <dbReference type="NCBI Taxonomy" id="587633"/>
    <lineage>
        <taxon>Bacteria</taxon>
        <taxon>Bacillati</taxon>
        <taxon>Bacillota</taxon>
        <taxon>Bacilli</taxon>
        <taxon>Bacillales</taxon>
        <taxon>Bacillaceae</taxon>
        <taxon>Bacillus</taxon>
    </lineage>
</organism>
<dbReference type="InterPro" id="IPR029068">
    <property type="entry name" value="Glyas_Bleomycin-R_OHBP_Dase"/>
</dbReference>